<dbReference type="Gene3D" id="3.30.420.40">
    <property type="match status" value="2"/>
</dbReference>
<gene>
    <name evidence="2" type="primary">rifN</name>
    <name evidence="2" type="ORF">GCM10010346_09160</name>
</gene>
<protein>
    <submittedName>
        <fullName evidence="2">Kanosamine kinase</fullName>
    </submittedName>
</protein>
<dbReference type="RefSeq" id="WP_138894129.1">
    <property type="nucleotide sequence ID" value="NZ_BMVO01000001.1"/>
</dbReference>
<dbReference type="EMBL" id="BMVO01000001">
    <property type="protein sequence ID" value="GHA88483.1"/>
    <property type="molecule type" value="Genomic_DNA"/>
</dbReference>
<organism evidence="2 3">
    <name type="scientific">Streptomyces chryseus</name>
    <dbReference type="NCBI Taxonomy" id="68186"/>
    <lineage>
        <taxon>Bacteria</taxon>
        <taxon>Bacillati</taxon>
        <taxon>Actinomycetota</taxon>
        <taxon>Actinomycetes</taxon>
        <taxon>Kitasatosporales</taxon>
        <taxon>Streptomycetaceae</taxon>
        <taxon>Streptomyces</taxon>
    </lineage>
</organism>
<sequence length="300" mass="30532">MSYLGIDVGGTKVALRLEPAGADDAGNKRETVFHWPDAGGVDADMEVLAAAVAALRPAGAGPVTAVGVAVPATLDTEGRVRGWPNRPFWRGLDLGRRLAALLPGAEVRTADDGDLAALAEADAAHCRDLVHFGVGTGIGGGIVLDGRICPGTARGSCEVGHLIVDRAGERCDCGRRGCVQSVASGRAVLRRAGERLGRGVDFAELRTAWLAAEPWAVGTVTDSAEALAAAAVGLTELVHPRLVTVGGGFAAGLPGYVAAVARHAGELAREAGPVTRVRPAALGGLSSLDGAVLLARSDRR</sequence>
<dbReference type="InterPro" id="IPR043129">
    <property type="entry name" value="ATPase_NBD"/>
</dbReference>
<dbReference type="PANTHER" id="PTHR18964:SF169">
    <property type="entry name" value="N-ACETYLMANNOSAMINE KINASE"/>
    <property type="match status" value="1"/>
</dbReference>
<name>A0ABQ3DG48_9ACTN</name>
<dbReference type="InterPro" id="IPR000600">
    <property type="entry name" value="ROK"/>
</dbReference>
<dbReference type="Proteomes" id="UP000599437">
    <property type="component" value="Unassembled WGS sequence"/>
</dbReference>
<keyword evidence="2" id="KW-0418">Kinase</keyword>
<dbReference type="PANTHER" id="PTHR18964">
    <property type="entry name" value="ROK (REPRESSOR, ORF, KINASE) FAMILY"/>
    <property type="match status" value="1"/>
</dbReference>
<evidence type="ECO:0000313" key="3">
    <source>
        <dbReference type="Proteomes" id="UP000599437"/>
    </source>
</evidence>
<proteinExistence type="inferred from homology"/>
<keyword evidence="3" id="KW-1185">Reference proteome</keyword>
<evidence type="ECO:0000313" key="2">
    <source>
        <dbReference type="EMBL" id="GHA88483.1"/>
    </source>
</evidence>
<accession>A0ABQ3DG48</accession>
<dbReference type="GO" id="GO:0016301">
    <property type="term" value="F:kinase activity"/>
    <property type="evidence" value="ECO:0007669"/>
    <property type="project" value="UniProtKB-KW"/>
</dbReference>
<dbReference type="Pfam" id="PF00480">
    <property type="entry name" value="ROK"/>
    <property type="match status" value="1"/>
</dbReference>
<dbReference type="SUPFAM" id="SSF53067">
    <property type="entry name" value="Actin-like ATPase domain"/>
    <property type="match status" value="1"/>
</dbReference>
<evidence type="ECO:0000256" key="1">
    <source>
        <dbReference type="ARBA" id="ARBA00006479"/>
    </source>
</evidence>
<comment type="caution">
    <text evidence="2">The sequence shown here is derived from an EMBL/GenBank/DDBJ whole genome shotgun (WGS) entry which is preliminary data.</text>
</comment>
<comment type="similarity">
    <text evidence="1">Belongs to the ROK (NagC/XylR) family.</text>
</comment>
<reference evidence="3" key="1">
    <citation type="journal article" date="2019" name="Int. J. Syst. Evol. Microbiol.">
        <title>The Global Catalogue of Microorganisms (GCM) 10K type strain sequencing project: providing services to taxonomists for standard genome sequencing and annotation.</title>
        <authorList>
            <consortium name="The Broad Institute Genomics Platform"/>
            <consortium name="The Broad Institute Genome Sequencing Center for Infectious Disease"/>
            <person name="Wu L."/>
            <person name="Ma J."/>
        </authorList>
    </citation>
    <scope>NUCLEOTIDE SEQUENCE [LARGE SCALE GENOMIC DNA]</scope>
    <source>
        <strain evidence="3">JCM 4737</strain>
    </source>
</reference>
<keyword evidence="2" id="KW-0808">Transferase</keyword>